<dbReference type="Proteomes" id="UP001057134">
    <property type="component" value="Chromosome"/>
</dbReference>
<evidence type="ECO:0000313" key="3">
    <source>
        <dbReference type="Proteomes" id="UP001057134"/>
    </source>
</evidence>
<gene>
    <name evidence="2" type="ORF">SK3146_00726</name>
</gene>
<dbReference type="EMBL" id="CP027059">
    <property type="protein sequence ID" value="UQZ81570.1"/>
    <property type="molecule type" value="Genomic_DNA"/>
</dbReference>
<dbReference type="InterPro" id="IPR000182">
    <property type="entry name" value="GNAT_dom"/>
</dbReference>
<dbReference type="Gene3D" id="3.40.630.30">
    <property type="match status" value="1"/>
</dbReference>
<evidence type="ECO:0000259" key="1">
    <source>
        <dbReference type="PROSITE" id="PS51186"/>
    </source>
</evidence>
<sequence>MYRKELYVFDRDRPVMTTVRSYTHADFADLIDIQRQSFPPPFPPELWWNERQLDNHVALFPQGALCVDIGGRAVASVTGLRVDFDPASPRHTWEQATDGGYIRNHNPQGDTLYIVDICALPAYRKLGLGKLLMHSMYEVVIELKLKRLLGGGRLPGYHVHADQMTAGQYVEAVLEGRLKDPVLTFLMRCGRTPVALAEHYLDDEESHHYAMLMEWRNPFLAR</sequence>
<dbReference type="SUPFAM" id="SSF55729">
    <property type="entry name" value="Acyl-CoA N-acyltransferases (Nat)"/>
    <property type="match status" value="1"/>
</dbReference>
<dbReference type="InterPro" id="IPR016181">
    <property type="entry name" value="Acyl_CoA_acyltransferase"/>
</dbReference>
<dbReference type="RefSeq" id="WP_249863799.1">
    <property type="nucleotide sequence ID" value="NZ_CP027059.1"/>
</dbReference>
<evidence type="ECO:0000313" key="2">
    <source>
        <dbReference type="EMBL" id="UQZ81570.1"/>
    </source>
</evidence>
<protein>
    <recommendedName>
        <fullName evidence="1">N-acetyltransferase domain-containing protein</fullName>
    </recommendedName>
</protein>
<accession>A0ABY4RHF9</accession>
<reference evidence="2" key="1">
    <citation type="submission" date="2018-02" db="EMBL/GenBank/DDBJ databases">
        <authorList>
            <person name="Kim S.-K."/>
            <person name="Jung H.-I."/>
            <person name="Lee S.-W."/>
        </authorList>
    </citation>
    <scope>NUCLEOTIDE SEQUENCE</scope>
    <source>
        <strain evidence="2">SK3146</strain>
    </source>
</reference>
<dbReference type="CDD" id="cd04301">
    <property type="entry name" value="NAT_SF"/>
    <property type="match status" value="1"/>
</dbReference>
<organism evidence="2 3">
    <name type="scientific">Paenibacillus konkukensis</name>
    <dbReference type="NCBI Taxonomy" id="2020716"/>
    <lineage>
        <taxon>Bacteria</taxon>
        <taxon>Bacillati</taxon>
        <taxon>Bacillota</taxon>
        <taxon>Bacilli</taxon>
        <taxon>Bacillales</taxon>
        <taxon>Paenibacillaceae</taxon>
        <taxon>Paenibacillus</taxon>
    </lineage>
</organism>
<proteinExistence type="predicted"/>
<keyword evidence="3" id="KW-1185">Reference proteome</keyword>
<dbReference type="PROSITE" id="PS51186">
    <property type="entry name" value="GNAT"/>
    <property type="match status" value="1"/>
</dbReference>
<dbReference type="Pfam" id="PF00583">
    <property type="entry name" value="Acetyltransf_1"/>
    <property type="match status" value="1"/>
</dbReference>
<feature type="domain" description="N-acetyltransferase" evidence="1">
    <location>
        <begin position="17"/>
        <end position="216"/>
    </location>
</feature>
<reference evidence="2" key="2">
    <citation type="journal article" date="2021" name="J Anim Sci Technol">
        <title>Complete genome sequence of Paenibacillus konkukensis sp. nov. SK3146 as a potential probiotic strain.</title>
        <authorList>
            <person name="Jung H.I."/>
            <person name="Park S."/>
            <person name="Niu K.M."/>
            <person name="Lee S.W."/>
            <person name="Kothari D."/>
            <person name="Yi K.J."/>
            <person name="Kim S.K."/>
        </authorList>
    </citation>
    <scope>NUCLEOTIDE SEQUENCE</scope>
    <source>
        <strain evidence="2">SK3146</strain>
    </source>
</reference>
<name>A0ABY4RHF9_9BACL</name>